<feature type="chain" id="PRO_5004547716" evidence="1">
    <location>
        <begin position="21"/>
        <end position="228"/>
    </location>
</feature>
<dbReference type="OMA" id="NTSKHGC"/>
<dbReference type="OrthoDB" id="5353453at2759"/>
<dbReference type="HOGENOM" id="CLU_1214715_0_0_1"/>
<protein>
    <submittedName>
        <fullName evidence="2">Uncharacterized protein</fullName>
    </submittedName>
</protein>
<dbReference type="Proteomes" id="UP000015100">
    <property type="component" value="Unassembled WGS sequence"/>
</dbReference>
<gene>
    <name evidence="2" type="ORF">H072_10566</name>
</gene>
<reference evidence="3" key="2">
    <citation type="submission" date="2013-04" db="EMBL/GenBank/DDBJ databases">
        <title>Genomic mechanisms accounting for the adaptation to parasitism in nematode-trapping fungi.</title>
        <authorList>
            <person name="Ahren D.G."/>
        </authorList>
    </citation>
    <scope>NUCLEOTIDE SEQUENCE [LARGE SCALE GENOMIC DNA]</scope>
    <source>
        <strain evidence="3">CBS 200.50</strain>
    </source>
</reference>
<evidence type="ECO:0000256" key="1">
    <source>
        <dbReference type="SAM" id="SignalP"/>
    </source>
</evidence>
<keyword evidence="1" id="KW-0732">Signal</keyword>
<reference evidence="2 3" key="1">
    <citation type="journal article" date="2013" name="PLoS Genet.">
        <title>Genomic mechanisms accounting for the adaptation to parasitism in nematode-trapping fungi.</title>
        <authorList>
            <person name="Meerupati T."/>
            <person name="Andersson K.M."/>
            <person name="Friman E."/>
            <person name="Kumar D."/>
            <person name="Tunlid A."/>
            <person name="Ahren D."/>
        </authorList>
    </citation>
    <scope>NUCLEOTIDE SEQUENCE [LARGE SCALE GENOMIC DNA]</scope>
    <source>
        <strain evidence="2 3">CBS 200.50</strain>
    </source>
</reference>
<evidence type="ECO:0000313" key="3">
    <source>
        <dbReference type="Proteomes" id="UP000015100"/>
    </source>
</evidence>
<sequence length="228" mass="24538">MHSKVIVTSLFLAIAPSVLAAPYYQPMTTTTACAKPTPTTTTTKCKTSTTTTKKCTKSSTTTFVQPYYVPVSSSSVQQYVIPTTSSLAPYVVPTTSTPLAYGVPTTSSIDDAYVVETTPTPTPSPVIITSVTRITEMATPLPTTVTVIPLPPPPPPKTLHCSQQWYGTAPFCNGKCPSNWNVVRYQRAAAKTCDSSTPDKIIDRCDNTSKHGCSAGFHKVLCEWCEMK</sequence>
<evidence type="ECO:0000313" key="2">
    <source>
        <dbReference type="EMBL" id="EPS35926.1"/>
    </source>
</evidence>
<name>S8A490_DACHA</name>
<dbReference type="PROSITE" id="PS51257">
    <property type="entry name" value="PROKAR_LIPOPROTEIN"/>
    <property type="match status" value="1"/>
</dbReference>
<keyword evidence="3" id="KW-1185">Reference proteome</keyword>
<proteinExistence type="predicted"/>
<organism evidence="2 3">
    <name type="scientific">Dactylellina haptotyla (strain CBS 200.50)</name>
    <name type="common">Nematode-trapping fungus</name>
    <name type="synonym">Monacrosporium haptotylum</name>
    <dbReference type="NCBI Taxonomy" id="1284197"/>
    <lineage>
        <taxon>Eukaryota</taxon>
        <taxon>Fungi</taxon>
        <taxon>Dikarya</taxon>
        <taxon>Ascomycota</taxon>
        <taxon>Pezizomycotina</taxon>
        <taxon>Orbiliomycetes</taxon>
        <taxon>Orbiliales</taxon>
        <taxon>Orbiliaceae</taxon>
        <taxon>Dactylellina</taxon>
    </lineage>
</organism>
<feature type="signal peptide" evidence="1">
    <location>
        <begin position="1"/>
        <end position="20"/>
    </location>
</feature>
<dbReference type="AlphaFoldDB" id="S8A490"/>
<accession>S8A490</accession>
<dbReference type="EMBL" id="AQGS01001000">
    <property type="protein sequence ID" value="EPS35926.1"/>
    <property type="molecule type" value="Genomic_DNA"/>
</dbReference>
<comment type="caution">
    <text evidence="2">The sequence shown here is derived from an EMBL/GenBank/DDBJ whole genome shotgun (WGS) entry which is preliminary data.</text>
</comment>